<name>A1CTC0_ASPCL</name>
<dbReference type="VEuPathDB" id="FungiDB:ACLA_082480"/>
<evidence type="ECO:0000313" key="2">
    <source>
        <dbReference type="Proteomes" id="UP000006701"/>
    </source>
</evidence>
<dbReference type="GeneID" id="4699886"/>
<reference evidence="1 2" key="1">
    <citation type="journal article" date="2008" name="PLoS Genet.">
        <title>Genomic islands in the pathogenic filamentous fungus Aspergillus fumigatus.</title>
        <authorList>
            <person name="Fedorova N.D."/>
            <person name="Khaldi N."/>
            <person name="Joardar V.S."/>
            <person name="Maiti R."/>
            <person name="Amedeo P."/>
            <person name="Anderson M.J."/>
            <person name="Crabtree J."/>
            <person name="Silva J.C."/>
            <person name="Badger J.H."/>
            <person name="Albarraq A."/>
            <person name="Angiuoli S."/>
            <person name="Bussey H."/>
            <person name="Bowyer P."/>
            <person name="Cotty P.J."/>
            <person name="Dyer P.S."/>
            <person name="Egan A."/>
            <person name="Galens K."/>
            <person name="Fraser-Liggett C.M."/>
            <person name="Haas B.J."/>
            <person name="Inman J.M."/>
            <person name="Kent R."/>
            <person name="Lemieux S."/>
            <person name="Malavazi I."/>
            <person name="Orvis J."/>
            <person name="Roemer T."/>
            <person name="Ronning C.M."/>
            <person name="Sundaram J.P."/>
            <person name="Sutton G."/>
            <person name="Turner G."/>
            <person name="Venter J.C."/>
            <person name="White O.R."/>
            <person name="Whitty B.R."/>
            <person name="Youngman P."/>
            <person name="Wolfe K.H."/>
            <person name="Goldman G.H."/>
            <person name="Wortman J.R."/>
            <person name="Jiang B."/>
            <person name="Denning D.W."/>
            <person name="Nierman W.C."/>
        </authorList>
    </citation>
    <scope>NUCLEOTIDE SEQUENCE [LARGE SCALE GENOMIC DNA]</scope>
    <source>
        <strain evidence="2">ATCC 1007 / CBS 513.65 / DSM 816 / NCTC 3887 / NRRL 1</strain>
    </source>
</reference>
<dbReference type="KEGG" id="act:ACLA_082480"/>
<proteinExistence type="predicted"/>
<evidence type="ECO:0000313" key="1">
    <source>
        <dbReference type="EMBL" id="EAW06557.1"/>
    </source>
</evidence>
<protein>
    <submittedName>
        <fullName evidence="1">Uncharacterized protein</fullName>
    </submittedName>
</protein>
<gene>
    <name evidence="1" type="ORF">ACLA_082480</name>
</gene>
<dbReference type="HOGENOM" id="CLU_2209425_0_0_1"/>
<dbReference type="AlphaFoldDB" id="A1CTC0"/>
<sequence length="107" mass="11971">MCLARQKKPKAVHTSNQRLGPRCQDSLAAIVSEHRLRVTNYDAAQQPSAYQRPYCIARFESANLGWLDEVWIVDLVGLTGLPKRRWGFPSSSLSSILILVAGFENSL</sequence>
<organism evidence="1 2">
    <name type="scientific">Aspergillus clavatus (strain ATCC 1007 / CBS 513.65 / DSM 816 / NCTC 3887 / NRRL 1 / QM 1276 / 107)</name>
    <dbReference type="NCBI Taxonomy" id="344612"/>
    <lineage>
        <taxon>Eukaryota</taxon>
        <taxon>Fungi</taxon>
        <taxon>Dikarya</taxon>
        <taxon>Ascomycota</taxon>
        <taxon>Pezizomycotina</taxon>
        <taxon>Eurotiomycetes</taxon>
        <taxon>Eurotiomycetidae</taxon>
        <taxon>Eurotiales</taxon>
        <taxon>Aspergillaceae</taxon>
        <taxon>Aspergillus</taxon>
        <taxon>Aspergillus subgen. Fumigati</taxon>
    </lineage>
</organism>
<dbReference type="Proteomes" id="UP000006701">
    <property type="component" value="Unassembled WGS sequence"/>
</dbReference>
<dbReference type="EMBL" id="DS027060">
    <property type="protein sequence ID" value="EAW06557.1"/>
    <property type="molecule type" value="Genomic_DNA"/>
</dbReference>
<dbReference type="RefSeq" id="XP_001267983.1">
    <property type="nucleotide sequence ID" value="XM_001267982.1"/>
</dbReference>
<keyword evidence="2" id="KW-1185">Reference proteome</keyword>
<accession>A1CTC0</accession>